<evidence type="ECO:0000313" key="2">
    <source>
        <dbReference type="EMBL" id="TDM14136.1"/>
    </source>
</evidence>
<proteinExistence type="predicted"/>
<accession>A0A4V3BFN9</accession>
<gene>
    <name evidence="2" type="ORF">ERX55_06070</name>
</gene>
<keyword evidence="1" id="KW-0472">Membrane</keyword>
<reference evidence="2 3" key="1">
    <citation type="submission" date="2019-01" db="EMBL/GenBank/DDBJ databases">
        <title>Draft genome sequences of the type strains of six Macrococcus species.</title>
        <authorList>
            <person name="Mazhar S."/>
            <person name="Altermann E."/>
            <person name="Hill C."/>
            <person name="Mcauliffe O."/>
        </authorList>
    </citation>
    <scope>NUCLEOTIDE SEQUENCE [LARGE SCALE GENOMIC DNA]</scope>
    <source>
        <strain evidence="2 3">ATCC 51825</strain>
    </source>
</reference>
<feature type="transmembrane region" description="Helical" evidence="1">
    <location>
        <begin position="30"/>
        <end position="48"/>
    </location>
</feature>
<sequence>MILLLTLFIVIYLLIAFLSIYFYNIQLTHIGRMIFGAALIVFAAGMLIGQSGSLWVILLVAALVINIEITAFKFKLNDLKALQILHIFTAMLAVMVIVTAFML</sequence>
<evidence type="ECO:0008006" key="4">
    <source>
        <dbReference type="Google" id="ProtNLM"/>
    </source>
</evidence>
<keyword evidence="3" id="KW-1185">Reference proteome</keyword>
<dbReference type="RefSeq" id="WP_133451677.1">
    <property type="nucleotide sequence ID" value="NZ_SCWF01000005.1"/>
</dbReference>
<feature type="transmembrane region" description="Helical" evidence="1">
    <location>
        <begin position="54"/>
        <end position="72"/>
    </location>
</feature>
<keyword evidence="1" id="KW-1133">Transmembrane helix</keyword>
<dbReference type="OrthoDB" id="2418330at2"/>
<comment type="caution">
    <text evidence="2">The sequence shown here is derived from an EMBL/GenBank/DDBJ whole genome shotgun (WGS) entry which is preliminary data.</text>
</comment>
<dbReference type="EMBL" id="SCWF01000005">
    <property type="protein sequence ID" value="TDM14136.1"/>
    <property type="molecule type" value="Genomic_DNA"/>
</dbReference>
<evidence type="ECO:0000256" key="1">
    <source>
        <dbReference type="SAM" id="Phobius"/>
    </source>
</evidence>
<dbReference type="AlphaFoldDB" id="A0A4V3BFN9"/>
<protein>
    <recommendedName>
        <fullName evidence="4">DUF1516 family protein</fullName>
    </recommendedName>
</protein>
<feature type="transmembrane region" description="Helical" evidence="1">
    <location>
        <begin position="84"/>
        <end position="102"/>
    </location>
</feature>
<keyword evidence="1" id="KW-0812">Transmembrane</keyword>
<dbReference type="Proteomes" id="UP000294843">
    <property type="component" value="Unassembled WGS sequence"/>
</dbReference>
<name>A0A4V3BFN9_9STAP</name>
<feature type="transmembrane region" description="Helical" evidence="1">
    <location>
        <begin position="6"/>
        <end position="23"/>
    </location>
</feature>
<evidence type="ECO:0000313" key="3">
    <source>
        <dbReference type="Proteomes" id="UP000294843"/>
    </source>
</evidence>
<organism evidence="2 3">
    <name type="scientific">Macrococcus bovicus</name>
    <dbReference type="NCBI Taxonomy" id="69968"/>
    <lineage>
        <taxon>Bacteria</taxon>
        <taxon>Bacillati</taxon>
        <taxon>Bacillota</taxon>
        <taxon>Bacilli</taxon>
        <taxon>Bacillales</taxon>
        <taxon>Staphylococcaceae</taxon>
        <taxon>Macrococcus</taxon>
    </lineage>
</organism>